<sequence length="142" mass="16606">MAHFLRYSESERNLSAETVNSSRLRRLLDLRLNLTLSYETCYLLIQFCNKGLEDTITLEGYACYLEKVVKIWFTVFRRIECEGRGFINKADMCQTILPFPGVPPEISNSTIRWFIGEENRVTLDKFIQLLVLLAQQGMPRFE</sequence>
<dbReference type="Gene3D" id="1.10.238.10">
    <property type="entry name" value="EF-hand"/>
    <property type="match status" value="1"/>
</dbReference>
<proteinExistence type="predicted"/>
<gene>
    <name evidence="1" type="ORF">CLODIP_2_CD08936</name>
</gene>
<organism evidence="1 2">
    <name type="scientific">Cloeon dipterum</name>
    <dbReference type="NCBI Taxonomy" id="197152"/>
    <lineage>
        <taxon>Eukaryota</taxon>
        <taxon>Metazoa</taxon>
        <taxon>Ecdysozoa</taxon>
        <taxon>Arthropoda</taxon>
        <taxon>Hexapoda</taxon>
        <taxon>Insecta</taxon>
        <taxon>Pterygota</taxon>
        <taxon>Palaeoptera</taxon>
        <taxon>Ephemeroptera</taxon>
        <taxon>Pisciforma</taxon>
        <taxon>Baetidae</taxon>
        <taxon>Cloeon</taxon>
    </lineage>
</organism>
<dbReference type="Proteomes" id="UP000494165">
    <property type="component" value="Unassembled WGS sequence"/>
</dbReference>
<dbReference type="EMBL" id="CADEPI010000003">
    <property type="protein sequence ID" value="CAB3360503.1"/>
    <property type="molecule type" value="Genomic_DNA"/>
</dbReference>
<dbReference type="SUPFAM" id="SSF47473">
    <property type="entry name" value="EF-hand"/>
    <property type="match status" value="1"/>
</dbReference>
<accession>A0A8S1C0B4</accession>
<evidence type="ECO:0000313" key="1">
    <source>
        <dbReference type="EMBL" id="CAB3360503.1"/>
    </source>
</evidence>
<protein>
    <recommendedName>
        <fullName evidence="3">EF-hand domain-containing protein</fullName>
    </recommendedName>
</protein>
<evidence type="ECO:0000313" key="2">
    <source>
        <dbReference type="Proteomes" id="UP000494165"/>
    </source>
</evidence>
<keyword evidence="2" id="KW-1185">Reference proteome</keyword>
<name>A0A8S1C0B4_9INSE</name>
<dbReference type="InterPro" id="IPR011992">
    <property type="entry name" value="EF-hand-dom_pair"/>
</dbReference>
<evidence type="ECO:0008006" key="3">
    <source>
        <dbReference type="Google" id="ProtNLM"/>
    </source>
</evidence>
<reference evidence="1 2" key="1">
    <citation type="submission" date="2020-04" db="EMBL/GenBank/DDBJ databases">
        <authorList>
            <person name="Alioto T."/>
            <person name="Alioto T."/>
            <person name="Gomez Garrido J."/>
        </authorList>
    </citation>
    <scope>NUCLEOTIDE SEQUENCE [LARGE SCALE GENOMIC DNA]</scope>
</reference>
<dbReference type="AlphaFoldDB" id="A0A8S1C0B4"/>
<comment type="caution">
    <text evidence="1">The sequence shown here is derived from an EMBL/GenBank/DDBJ whole genome shotgun (WGS) entry which is preliminary data.</text>
</comment>